<keyword evidence="10" id="KW-0808">Transferase</keyword>
<dbReference type="GO" id="GO:1990904">
    <property type="term" value="C:ribonucleoprotein complex"/>
    <property type="evidence" value="ECO:0007669"/>
    <property type="project" value="UniProtKB-KW"/>
</dbReference>
<dbReference type="Pfam" id="PF12130">
    <property type="entry name" value="bMERB_dom"/>
    <property type="match status" value="1"/>
</dbReference>
<dbReference type="Pfam" id="PF00687">
    <property type="entry name" value="Ribosomal_L1"/>
    <property type="match status" value="1"/>
</dbReference>
<dbReference type="CDD" id="cd16732">
    <property type="entry name" value="RING-HC_MKRN4"/>
    <property type="match status" value="1"/>
</dbReference>
<keyword evidence="12 25" id="KW-0479">Metal-binding</keyword>
<dbReference type="CDD" id="cd00403">
    <property type="entry name" value="Ribosomal_L1"/>
    <property type="match status" value="1"/>
</dbReference>
<dbReference type="InterPro" id="IPR023673">
    <property type="entry name" value="Ribosomal_uL1_CS"/>
</dbReference>
<dbReference type="InterPro" id="IPR036188">
    <property type="entry name" value="FAD/NAD-bd_sf"/>
</dbReference>
<feature type="compositionally biased region" description="Polar residues" evidence="27">
    <location>
        <begin position="1028"/>
        <end position="1039"/>
    </location>
</feature>
<evidence type="ECO:0000256" key="24">
    <source>
        <dbReference type="ARBA" id="ARBA00035370"/>
    </source>
</evidence>
<dbReference type="Gene3D" id="3.30.40.10">
    <property type="entry name" value="Zinc/RING finger domain, C3HC4 (zinc finger)"/>
    <property type="match status" value="1"/>
</dbReference>
<dbReference type="FunFam" id="3.40.50.790:FF:000002">
    <property type="entry name" value="Ribosomal protein"/>
    <property type="match status" value="1"/>
</dbReference>
<dbReference type="Pfam" id="PF11510">
    <property type="entry name" value="FA_FANCE"/>
    <property type="match status" value="1"/>
</dbReference>
<evidence type="ECO:0000256" key="11">
    <source>
        <dbReference type="ARBA" id="ARBA00022692"/>
    </source>
</evidence>
<dbReference type="EC" id="2.3.2.27" evidence="7"/>
<evidence type="ECO:0000256" key="20">
    <source>
        <dbReference type="ARBA" id="ARBA00023054"/>
    </source>
</evidence>
<keyword evidence="33" id="KW-1185">Reference proteome</keyword>
<evidence type="ECO:0000256" key="2">
    <source>
        <dbReference type="ARBA" id="ARBA00004167"/>
    </source>
</evidence>
<dbReference type="GO" id="GO:0005840">
    <property type="term" value="C:ribosome"/>
    <property type="evidence" value="ECO:0007669"/>
    <property type="project" value="UniProtKB-KW"/>
</dbReference>
<dbReference type="InterPro" id="IPR001715">
    <property type="entry name" value="CH_dom"/>
</dbReference>
<feature type="domain" description="BMERB" evidence="31">
    <location>
        <begin position="2098"/>
        <end position="2245"/>
    </location>
</feature>
<dbReference type="SUPFAM" id="SSF56808">
    <property type="entry name" value="Ribosomal protein L1"/>
    <property type="match status" value="1"/>
</dbReference>
<sequence>MERGAYGHRYANCRAPATTRSARLPPCRHFLNGSCPFGQNCRHSHELPAWKSSQVCRYFQRGGCWFGDRCRYEHVLQTDGSFLDSRRRSAPVIHPVLSGEAAETRRGSEPSIQQVHGTYAGSRRVSEPAVASLQRNFERLSTEYEEPTVAEFVPRIQQPKLEILSARSTLQVQNGTSQCHTRAKSTSAHVPYNPVGNITEENEDLNGLHASKQGENVDTAGSQCRTQNVGVTAAEAYERSKDVTCGICMDKVYEKPAPDDRCFGILPNCNHAFCLSCIVTWRKTKDFQAEVIKSCPQCRVKSTYYIPYKYWVSDPVQKQNLISNFKERSGKPLICQLPLVFKRNLLALIQMIRTIFPEDCLHDLICAIQKDNISDSWVHAILEAIKWDLEMASSMTTTMTAVGLRALTENGQHRVAKICERIMEGKKSNGRWMNMFHERLSSPFTLDVQHQENQKKRKSNSVCMSQGRATDSEEEGSQMKKQKLYHSFVKLDDSKHEEVHMAEMLVSEAQDDFLQVTEYSVSSIVNDARPNEAVQTAGDDHLRQSTPRPPSLASGSCEDLPDRIQKLDLISPEDLRIFNECNPVQLGLLCKALGLSDVPEQVLPQFCSQLLAIATDLSYSSATVLVRNLFLNKVEPSSSLLDQIINKFGQEASGFSKSMKFAKMLLTFLTKYHSKVSRDTLYEATREVLQGSRKKRRKLKTTPRPKFSVCVLGDQQHCDEAKAAEVPHMDIEALKKLNKNKKLVKKLAKKFDAFLASESLIKQIPRILGPGLNKAGKFPSLLTHNENMMSKVDEVKSTIKFQMKKVLCLAVAVGHVKMSEDELVYNIHLAINFLVSLLKKNWQNVAEQKTCEVTDHLEDSEESDEAILCLCIRPHPVQTAFAQLSLAFKCDQYTLKKRLQVEERARDVAEENIKRELEAGCTILKTLKSMCPDKKRLEVLQQLELSLQILSNAIGRITCTAELLGAVHQEARMSRAVELMVVHVENLKRRHAKEHSELEETKRLVQRNIHSRKLSDSRDESETRQKLQRPSLQQSQNSEAKIVDSGKIKDDLESLEVTKDGSQDCSRFPLHSSTKESHASCSQMPLILSLSPSQQVDSSDSQDEDDDKCVNRDIEVRCHRNLMGVPGLSEHSEAEPVLTVISCAATWWIPPDLRKTSRDVYSLFFWEKSQIAYVLLNLSQHQENECHAYFDEFIQAQCLKDVQEAFSQLCHKLELDPRDYKCFYKKLKGKLNYWKAKAIWVKLDKRAAHQEYKDGKACAKNRCLVLGAGPCGLRVAIELALLGAKVVLIEKRDAFSRHNVLHLWPYTIHDLRNLSAKKFYGKFCSGSLDHISIRQLQLILVKVALILGVEIHTGVEYKDLLEPCKEKQNSSGFRRKEMRGKLAIGITANFINRHTAAEAKVSEISGVAKIYNQKFFQNLHKETGIDLENIVYYKDDTHYFVMTAKKKSLLNKGVIKKNQSDTDALLSTANVNFDALKVFAYEAAQFSTNHQLPDLEFALNSAKKPDVAVFDFTCMYRAENASLVKEKNGHRLLIGLVGDCLVEVSHLYVVEDHRKVKNKITNIPKDSTNGYEELLKWCQQHTTGYKNVKVTDFTNSWKSGLALCALIHHFKPKLIDFDSLDVGDAARNNQTAFDIAEQELGITPIMSGNDMASQNNPDKLAMVMYLTHFFQIFQETESPTEMMGPLSPSKSASLSSTKSALLFLSKLKHNTLQKQKSTFGVDNVGSVQSKDLELFNSEADDLKIDIGETSKTNEETESGTNTQDSSEVQYASHNKCPVPASRTIFIKPTPPFDSNLGGLDVLDNGIYKDGLDLGASSWESITIPVPKPRKNVPIATADHLSAVIKEKEHSKHISDTDVLDGNVQEIGDNEESPKFPFGNIISTPRTSEISVNQSESCPKPSLKKLILSDCEKSQLNRLSFDSDSETNNVCEEQQKVKVDNNQSNSAISLLKPEGPTECTFSYNGEICNVREQTRRQSFRRKEEQVKSLPSAPIPAHQKSKFSPWTLSSPRLERGNRVQEMKPSKMDPVMKTEESMTESPYSSEKEEEDEDEDDENEDEFLMFYKVDLFDEKFQTIPTDPKEAKKLETLKMKTLERRAKMCEMQRFHKAQSIQRRLEEIEVKFKELESKGVILERELRKEAGSDMSSDRIDKWIQLVHKKNELMSEESELMVASRQLELEDKQSMLEKELRVYLEMDDSVKTMEDRREEERVLAEMLDVVDMRNSLVTFLEEKRLKDISDQLHGLPVMEPKKHGGNAQVQWA</sequence>
<comment type="similarity">
    <text evidence="6">Belongs to the universal ribosomal protein uL1 family.</text>
</comment>
<proteinExistence type="inferred from homology"/>
<dbReference type="GO" id="GO:0004497">
    <property type="term" value="F:monooxygenase activity"/>
    <property type="evidence" value="ECO:0007669"/>
    <property type="project" value="UniProtKB-KW"/>
</dbReference>
<keyword evidence="32" id="KW-0503">Monooxygenase</keyword>
<dbReference type="EMBL" id="JAATIS010000485">
    <property type="protein sequence ID" value="KAG2468502.1"/>
    <property type="molecule type" value="Genomic_DNA"/>
</dbReference>
<evidence type="ECO:0000256" key="9">
    <source>
        <dbReference type="ARBA" id="ARBA00022553"/>
    </source>
</evidence>
<evidence type="ECO:0000256" key="12">
    <source>
        <dbReference type="ARBA" id="ARBA00022723"/>
    </source>
</evidence>
<dbReference type="Pfam" id="PF05781">
    <property type="entry name" value="MRVI1"/>
    <property type="match status" value="1"/>
</dbReference>
<dbReference type="PROSITE" id="PS00518">
    <property type="entry name" value="ZF_RING_1"/>
    <property type="match status" value="1"/>
</dbReference>
<name>A0A8X7XIE6_POLSE</name>
<evidence type="ECO:0000313" key="32">
    <source>
        <dbReference type="EMBL" id="KAG2468502.1"/>
    </source>
</evidence>
<feature type="domain" description="Calponin-homology (CH)" evidence="28">
    <location>
        <begin position="1568"/>
        <end position="1671"/>
    </location>
</feature>
<feature type="region of interest" description="Disordered" evidence="27">
    <location>
        <begin position="1975"/>
        <end position="2055"/>
    </location>
</feature>
<feature type="non-terminal residue" evidence="32">
    <location>
        <position position="2261"/>
    </location>
</feature>
<evidence type="ECO:0000256" key="10">
    <source>
        <dbReference type="ARBA" id="ARBA00022679"/>
    </source>
</evidence>
<dbReference type="SUPFAM" id="SSF47576">
    <property type="entry name" value="Calponin-homology domain, CH-domain"/>
    <property type="match status" value="1"/>
</dbReference>
<dbReference type="Pfam" id="PF25413">
    <property type="entry name" value="Rossman_Mical"/>
    <property type="match status" value="1"/>
</dbReference>
<dbReference type="Gene3D" id="3.40.50.790">
    <property type="match status" value="1"/>
</dbReference>
<dbReference type="InterPro" id="IPR016095">
    <property type="entry name" value="Ribosomal_uL1_3-a/b-sand"/>
</dbReference>
<dbReference type="PROSITE" id="PS50103">
    <property type="entry name" value="ZF_C3H1"/>
    <property type="match status" value="2"/>
</dbReference>
<dbReference type="GO" id="GO:0016020">
    <property type="term" value="C:membrane"/>
    <property type="evidence" value="ECO:0007669"/>
    <property type="project" value="UniProtKB-SubCell"/>
</dbReference>
<comment type="caution">
    <text evidence="32">The sequence shown here is derived from an EMBL/GenBank/DDBJ whole genome shotgun (WGS) entry which is preliminary data.</text>
</comment>
<evidence type="ECO:0000256" key="21">
    <source>
        <dbReference type="ARBA" id="ARBA00023136"/>
    </source>
</evidence>
<dbReference type="InterPro" id="IPR000571">
    <property type="entry name" value="Znf_CCCH"/>
</dbReference>
<gene>
    <name evidence="32" type="primary">Mical2_1</name>
    <name evidence="32" type="ORF">GTO96_0015372</name>
</gene>
<evidence type="ECO:0000259" key="30">
    <source>
        <dbReference type="PROSITE" id="PS50103"/>
    </source>
</evidence>
<dbReference type="SMART" id="SM01203">
    <property type="entry name" value="DUF3585"/>
    <property type="match status" value="1"/>
</dbReference>
<keyword evidence="13" id="KW-0677">Repeat</keyword>
<keyword evidence="32" id="KW-0560">Oxidoreductase</keyword>
<feature type="compositionally biased region" description="Acidic residues" evidence="27">
    <location>
        <begin position="2044"/>
        <end position="2055"/>
    </location>
</feature>
<keyword evidence="15 25" id="KW-0863">Zinc-finger</keyword>
<feature type="region of interest" description="Disordered" evidence="27">
    <location>
        <begin position="1745"/>
        <end position="1772"/>
    </location>
</feature>
<keyword evidence="22" id="KW-0687">Ribonucleoprotein</keyword>
<feature type="zinc finger region" description="C3H1-type" evidence="25">
    <location>
        <begin position="21"/>
        <end position="48"/>
    </location>
</feature>
<feature type="domain" description="C3H1-type" evidence="30">
    <location>
        <begin position="21"/>
        <end position="48"/>
    </location>
</feature>
<evidence type="ECO:0000256" key="13">
    <source>
        <dbReference type="ARBA" id="ARBA00022737"/>
    </source>
</evidence>
<evidence type="ECO:0000259" key="29">
    <source>
        <dbReference type="PROSITE" id="PS50089"/>
    </source>
</evidence>
<evidence type="ECO:0000259" key="28">
    <source>
        <dbReference type="PROSITE" id="PS50021"/>
    </source>
</evidence>
<feature type="zinc finger region" description="C3H1-type" evidence="25">
    <location>
        <begin position="50"/>
        <end position="77"/>
    </location>
</feature>
<dbReference type="GO" id="GO:0061630">
    <property type="term" value="F:ubiquitin protein ligase activity"/>
    <property type="evidence" value="ECO:0007669"/>
    <property type="project" value="UniProtKB-EC"/>
</dbReference>
<dbReference type="InterPro" id="IPR036872">
    <property type="entry name" value="CH_dom_sf"/>
</dbReference>
<feature type="domain" description="C3H1-type" evidence="30">
    <location>
        <begin position="50"/>
        <end position="77"/>
    </location>
</feature>
<evidence type="ECO:0000256" key="5">
    <source>
        <dbReference type="ARBA" id="ARBA00004906"/>
    </source>
</evidence>
<dbReference type="PROSITE" id="PS50089">
    <property type="entry name" value="ZF_RING_2"/>
    <property type="match status" value="1"/>
</dbReference>
<feature type="compositionally biased region" description="Basic and acidic residues" evidence="27">
    <location>
        <begin position="1013"/>
        <end position="1025"/>
    </location>
</feature>
<evidence type="ECO:0000256" key="8">
    <source>
        <dbReference type="ARBA" id="ARBA00022490"/>
    </source>
</evidence>
<feature type="compositionally biased region" description="Polar residues" evidence="27">
    <location>
        <begin position="460"/>
        <end position="469"/>
    </location>
</feature>
<evidence type="ECO:0000256" key="16">
    <source>
        <dbReference type="ARBA" id="ARBA00022786"/>
    </source>
</evidence>
<dbReference type="SMART" id="SM00033">
    <property type="entry name" value="CH"/>
    <property type="match status" value="1"/>
</dbReference>
<keyword evidence="20 26" id="KW-0175">Coiled coil</keyword>
<evidence type="ECO:0000256" key="17">
    <source>
        <dbReference type="ARBA" id="ARBA00022833"/>
    </source>
</evidence>
<dbReference type="SUPFAM" id="SSF51905">
    <property type="entry name" value="FAD/NAD(P)-binding domain"/>
    <property type="match status" value="1"/>
</dbReference>
<reference evidence="32 33" key="1">
    <citation type="journal article" date="2021" name="Cell">
        <title>Tracing the genetic footprints of vertebrate landing in non-teleost ray-finned fishes.</title>
        <authorList>
            <person name="Bi X."/>
            <person name="Wang K."/>
            <person name="Yang L."/>
            <person name="Pan H."/>
            <person name="Jiang H."/>
            <person name="Wei Q."/>
            <person name="Fang M."/>
            <person name="Yu H."/>
            <person name="Zhu C."/>
            <person name="Cai Y."/>
            <person name="He Y."/>
            <person name="Gan X."/>
            <person name="Zeng H."/>
            <person name="Yu D."/>
            <person name="Zhu Y."/>
            <person name="Jiang H."/>
            <person name="Qiu Q."/>
            <person name="Yang H."/>
            <person name="Zhang Y.E."/>
            <person name="Wang W."/>
            <person name="Zhu M."/>
            <person name="He S."/>
            <person name="Zhang G."/>
        </authorList>
    </citation>
    <scope>NUCLEOTIDE SEQUENCE [LARGE SCALE GENOMIC DNA]</scope>
    <source>
        <strain evidence="32">Bchr_013</strain>
    </source>
</reference>
<evidence type="ECO:0000256" key="26">
    <source>
        <dbReference type="SAM" id="Coils"/>
    </source>
</evidence>
<dbReference type="PROSITE" id="PS50021">
    <property type="entry name" value="CH"/>
    <property type="match status" value="1"/>
</dbReference>
<dbReference type="Gene3D" id="4.10.1000.10">
    <property type="entry name" value="Zinc finger, CCCH-type"/>
    <property type="match status" value="1"/>
</dbReference>
<dbReference type="InterPro" id="IPR023674">
    <property type="entry name" value="Ribosomal_uL1-like"/>
</dbReference>
<dbReference type="Gene3D" id="3.50.50.60">
    <property type="entry name" value="FAD/NAD(P)-binding domain"/>
    <property type="match status" value="2"/>
</dbReference>
<dbReference type="Gene3D" id="1.25.40.480">
    <property type="match status" value="2"/>
</dbReference>
<dbReference type="Pfam" id="PF00307">
    <property type="entry name" value="CH"/>
    <property type="match status" value="1"/>
</dbReference>
<evidence type="ECO:0000256" key="25">
    <source>
        <dbReference type="PROSITE-ProRule" id="PRU00723"/>
    </source>
</evidence>
<evidence type="ECO:0000313" key="33">
    <source>
        <dbReference type="Proteomes" id="UP000886611"/>
    </source>
</evidence>
<feature type="compositionally biased region" description="Basic and acidic residues" evidence="27">
    <location>
        <begin position="994"/>
        <end position="1003"/>
    </location>
</feature>
<dbReference type="SMART" id="SM00356">
    <property type="entry name" value="ZnF_C3H1"/>
    <property type="match status" value="2"/>
</dbReference>
<dbReference type="SUPFAM" id="SSF57850">
    <property type="entry name" value="RING/U-box"/>
    <property type="match status" value="1"/>
</dbReference>
<dbReference type="Pfam" id="PF18044">
    <property type="entry name" value="zf-CCCH_4"/>
    <property type="match status" value="2"/>
</dbReference>
<keyword evidence="14" id="KW-0967">Endosome</keyword>
<dbReference type="FunFam" id="3.30.40.10:FF:000117">
    <property type="entry name" value="Probable E3 ubiquitin-protein ligase makorin-1"/>
    <property type="match status" value="1"/>
</dbReference>
<evidence type="ECO:0000256" key="3">
    <source>
        <dbReference type="ARBA" id="ARBA00004177"/>
    </source>
</evidence>
<dbReference type="Gene3D" id="1.10.418.10">
    <property type="entry name" value="Calponin-like domain"/>
    <property type="match status" value="1"/>
</dbReference>
<dbReference type="InterPro" id="IPR017907">
    <property type="entry name" value="Znf_RING_CS"/>
</dbReference>
<dbReference type="InterPro" id="IPR001841">
    <property type="entry name" value="Znf_RING"/>
</dbReference>
<keyword evidence="9" id="KW-0597">Phosphoprotein</keyword>
<evidence type="ECO:0000256" key="15">
    <source>
        <dbReference type="ARBA" id="ARBA00022771"/>
    </source>
</evidence>
<comment type="catalytic activity">
    <reaction evidence="1">
        <text>S-ubiquitinyl-[E2 ubiquitin-conjugating enzyme]-L-cysteine + [acceptor protein]-L-lysine = [E2 ubiquitin-conjugating enzyme]-L-cysteine + N(6)-ubiquitinyl-[acceptor protein]-L-lysine.</text>
        <dbReference type="EC" id="2.3.2.27"/>
    </reaction>
</comment>
<feature type="compositionally biased region" description="Basic and acidic residues" evidence="27">
    <location>
        <begin position="2010"/>
        <end position="2033"/>
    </location>
</feature>
<comment type="pathway">
    <text evidence="5">Protein modification; protein ubiquitination.</text>
</comment>
<evidence type="ECO:0000256" key="23">
    <source>
        <dbReference type="ARBA" id="ARBA00035241"/>
    </source>
</evidence>
<feature type="non-terminal residue" evidence="32">
    <location>
        <position position="1"/>
    </location>
</feature>
<dbReference type="Proteomes" id="UP000886611">
    <property type="component" value="Unassembled WGS sequence"/>
</dbReference>
<dbReference type="InterPro" id="IPR050540">
    <property type="entry name" value="F-actin_Monoox_Mical"/>
</dbReference>
<feature type="compositionally biased region" description="Basic and acidic residues" evidence="27">
    <location>
        <begin position="1745"/>
        <end position="1754"/>
    </location>
</feature>
<evidence type="ECO:0000256" key="7">
    <source>
        <dbReference type="ARBA" id="ARBA00012483"/>
    </source>
</evidence>
<evidence type="ECO:0000256" key="4">
    <source>
        <dbReference type="ARBA" id="ARBA00004496"/>
    </source>
</evidence>
<dbReference type="InterPro" id="IPR022735">
    <property type="entry name" value="bMERB_dom"/>
</dbReference>
<evidence type="ECO:0000259" key="31">
    <source>
        <dbReference type="PROSITE" id="PS51848"/>
    </source>
</evidence>
<dbReference type="CDD" id="cd22198">
    <property type="entry name" value="CH_MICAL_EHBP-like"/>
    <property type="match status" value="1"/>
</dbReference>
<feature type="domain" description="RING-type" evidence="29">
    <location>
        <begin position="245"/>
        <end position="299"/>
    </location>
</feature>
<dbReference type="GO" id="GO:0008270">
    <property type="term" value="F:zinc ion binding"/>
    <property type="evidence" value="ECO:0007669"/>
    <property type="project" value="UniProtKB-KW"/>
</dbReference>
<keyword evidence="18" id="KW-0689">Ribosomal protein</keyword>
<dbReference type="PROSITE" id="PS51848">
    <property type="entry name" value="BMERB"/>
    <property type="match status" value="1"/>
</dbReference>
<evidence type="ECO:0000256" key="19">
    <source>
        <dbReference type="ARBA" id="ARBA00022989"/>
    </source>
</evidence>
<feature type="compositionally biased region" description="Polar residues" evidence="27">
    <location>
        <begin position="1758"/>
        <end position="1772"/>
    </location>
</feature>
<keyword evidence="17 25" id="KW-0862">Zinc</keyword>
<dbReference type="InterPro" id="IPR036855">
    <property type="entry name" value="Znf_CCCH_sf"/>
</dbReference>
<dbReference type="GO" id="GO:0005768">
    <property type="term" value="C:endosome"/>
    <property type="evidence" value="ECO:0007669"/>
    <property type="project" value="UniProtKB-SubCell"/>
</dbReference>
<evidence type="ECO:0000256" key="27">
    <source>
        <dbReference type="SAM" id="MobiDB-lite"/>
    </source>
</evidence>
<dbReference type="PANTHER" id="PTHR23167">
    <property type="entry name" value="CALPONIN HOMOLOGY DOMAIN-CONTAINING PROTEIN DDB_G0272472-RELATED"/>
    <property type="match status" value="1"/>
</dbReference>
<dbReference type="SMART" id="SM00184">
    <property type="entry name" value="RING"/>
    <property type="match status" value="1"/>
</dbReference>
<evidence type="ECO:0000256" key="22">
    <source>
        <dbReference type="ARBA" id="ARBA00023274"/>
    </source>
</evidence>
<dbReference type="InterPro" id="IPR057494">
    <property type="entry name" value="Rossman_Mical"/>
</dbReference>
<feature type="region of interest" description="Disordered" evidence="27">
    <location>
        <begin position="534"/>
        <end position="558"/>
    </location>
</feature>
<keyword evidence="19" id="KW-1133">Transmembrane helix</keyword>
<keyword evidence="11" id="KW-0812">Transmembrane</keyword>
<dbReference type="InterPro" id="IPR041367">
    <property type="entry name" value="Znf-CCCH_4"/>
</dbReference>
<evidence type="ECO:0000256" key="1">
    <source>
        <dbReference type="ARBA" id="ARBA00000900"/>
    </source>
</evidence>
<dbReference type="InterPro" id="IPR021025">
    <property type="entry name" value="Fanconi_anaemia_gr_E_prot_C"/>
</dbReference>
<organism evidence="32 33">
    <name type="scientific">Polypterus senegalus</name>
    <name type="common">Senegal bichir</name>
    <dbReference type="NCBI Taxonomy" id="55291"/>
    <lineage>
        <taxon>Eukaryota</taxon>
        <taxon>Metazoa</taxon>
        <taxon>Chordata</taxon>
        <taxon>Craniata</taxon>
        <taxon>Vertebrata</taxon>
        <taxon>Euteleostomi</taxon>
        <taxon>Actinopterygii</taxon>
        <taxon>Polypteriformes</taxon>
        <taxon>Polypteridae</taxon>
        <taxon>Polypterus</taxon>
    </lineage>
</organism>
<accession>A0A8X7XIE6</accession>
<dbReference type="InterPro" id="IPR013083">
    <property type="entry name" value="Znf_RING/FYVE/PHD"/>
</dbReference>
<dbReference type="PROSITE" id="PS01199">
    <property type="entry name" value="RIBOSOMAL_L1"/>
    <property type="match status" value="1"/>
</dbReference>
<dbReference type="FunFam" id="1.10.418.10:FF:000023">
    <property type="entry name" value="EH domain-binding protein 1 isoform X1"/>
    <property type="match status" value="1"/>
</dbReference>
<evidence type="ECO:0000256" key="18">
    <source>
        <dbReference type="ARBA" id="ARBA00022980"/>
    </source>
</evidence>
<keyword evidence="21" id="KW-0472">Membrane</keyword>
<feature type="compositionally biased region" description="Basic and acidic residues" evidence="27">
    <location>
        <begin position="1975"/>
        <end position="1985"/>
    </location>
</feature>
<keyword evidence="16" id="KW-0833">Ubl conjugation pathway</keyword>
<comment type="subcellular location">
    <subcellularLocation>
        <location evidence="4">Cytoplasm</location>
    </subcellularLocation>
    <subcellularLocation>
        <location evidence="3">Endosome</location>
    </subcellularLocation>
    <subcellularLocation>
        <location evidence="2">Membrane</location>
        <topology evidence="2">Single-pass membrane protein</topology>
    </subcellularLocation>
</comment>
<protein>
    <recommendedName>
        <fullName evidence="23">Large ribosomal subunit protein uL1</fullName>
        <ecNumber evidence="7">2.3.2.27</ecNumber>
    </recommendedName>
    <alternativeName>
        <fullName evidence="24">60S ribosomal protein L10a</fullName>
    </alternativeName>
</protein>
<dbReference type="SUPFAM" id="SSF90229">
    <property type="entry name" value="CCCH zinc finger"/>
    <property type="match status" value="1"/>
</dbReference>
<keyword evidence="8" id="KW-0963">Cytoplasm</keyword>
<feature type="region of interest" description="Disordered" evidence="27">
    <location>
        <begin position="450"/>
        <end position="480"/>
    </location>
</feature>
<dbReference type="InterPro" id="IPR008677">
    <property type="entry name" value="MRVI1"/>
</dbReference>
<feature type="coiled-coil region" evidence="26">
    <location>
        <begin position="2108"/>
        <end position="2135"/>
    </location>
</feature>
<dbReference type="InterPro" id="IPR028364">
    <property type="entry name" value="Ribosomal_uL1/biogenesis"/>
</dbReference>
<feature type="region of interest" description="Disordered" evidence="27">
    <location>
        <begin position="992"/>
        <end position="1045"/>
    </location>
</feature>
<evidence type="ECO:0000256" key="6">
    <source>
        <dbReference type="ARBA" id="ARBA00010531"/>
    </source>
</evidence>
<dbReference type="PANTHER" id="PTHR23167:SF35">
    <property type="entry name" value="[F-ACTIN]-MONOOXYGENASE MICAL1"/>
    <property type="match status" value="1"/>
</dbReference>
<evidence type="ECO:0000256" key="14">
    <source>
        <dbReference type="ARBA" id="ARBA00022753"/>
    </source>
</evidence>